<evidence type="ECO:0000313" key="2">
    <source>
        <dbReference type="EMBL" id="AXN35377.1"/>
    </source>
</evidence>
<dbReference type="Pfam" id="PF13673">
    <property type="entry name" value="Acetyltransf_10"/>
    <property type="match status" value="1"/>
</dbReference>
<keyword evidence="2" id="KW-0808">Transferase</keyword>
<name>A0A385ACK2_LATCU</name>
<sequence>MLVKQTRDLKSTVYQDSLAIRQAVFIVEQHVPAELEIDEFEDQAIYFVGYVADQAVVTLRLIEADSDYHVQRVAVIRSARHHGYGQELMRAAEVFARESGKATLTLNAQLSAVPFYTQLNFQATAKPQFLDAGIMHQEMVKKLTD</sequence>
<evidence type="ECO:0000259" key="1">
    <source>
        <dbReference type="PROSITE" id="PS51186"/>
    </source>
</evidence>
<proteinExistence type="predicted"/>
<dbReference type="RefSeq" id="WP_116843485.1">
    <property type="nucleotide sequence ID" value="NZ_CP031003.1"/>
</dbReference>
<dbReference type="AlphaFoldDB" id="A0A385ACK2"/>
<dbReference type="Proteomes" id="UP000257607">
    <property type="component" value="Chromosome"/>
</dbReference>
<dbReference type="CDD" id="cd04301">
    <property type="entry name" value="NAT_SF"/>
    <property type="match status" value="1"/>
</dbReference>
<dbReference type="EMBL" id="CP031003">
    <property type="protein sequence ID" value="AXN35377.1"/>
    <property type="molecule type" value="Genomic_DNA"/>
</dbReference>
<dbReference type="InterPro" id="IPR000182">
    <property type="entry name" value="GNAT_dom"/>
</dbReference>
<dbReference type="InterPro" id="IPR016181">
    <property type="entry name" value="Acyl_CoA_acyltransferase"/>
</dbReference>
<feature type="domain" description="N-acetyltransferase" evidence="1">
    <location>
        <begin position="4"/>
        <end position="144"/>
    </location>
</feature>
<organism evidence="2 3">
    <name type="scientific">Latilactobacillus curvatus</name>
    <name type="common">Lactobacillus curvatus</name>
    <dbReference type="NCBI Taxonomy" id="28038"/>
    <lineage>
        <taxon>Bacteria</taxon>
        <taxon>Bacillati</taxon>
        <taxon>Bacillota</taxon>
        <taxon>Bacilli</taxon>
        <taxon>Lactobacillales</taxon>
        <taxon>Lactobacillaceae</taxon>
        <taxon>Latilactobacillus</taxon>
    </lineage>
</organism>
<gene>
    <name evidence="2" type="ORF">DT351_02965</name>
</gene>
<evidence type="ECO:0000313" key="3">
    <source>
        <dbReference type="Proteomes" id="UP000257607"/>
    </source>
</evidence>
<dbReference type="GO" id="GO:0016747">
    <property type="term" value="F:acyltransferase activity, transferring groups other than amino-acyl groups"/>
    <property type="evidence" value="ECO:0007669"/>
    <property type="project" value="InterPro"/>
</dbReference>
<reference evidence="2 3" key="1">
    <citation type="submission" date="2018-07" db="EMBL/GenBank/DDBJ databases">
        <title>Lactobacillus curvatus genome sequence.</title>
        <authorList>
            <person name="Prechtl R."/>
        </authorList>
    </citation>
    <scope>NUCLEOTIDE SEQUENCE [LARGE SCALE GENOMIC DNA]</scope>
    <source>
        <strain evidence="2 3">TMW 1.1928</strain>
    </source>
</reference>
<dbReference type="Gene3D" id="3.40.630.30">
    <property type="match status" value="1"/>
</dbReference>
<dbReference type="SUPFAM" id="SSF55729">
    <property type="entry name" value="Acyl-CoA N-acyltransferases (Nat)"/>
    <property type="match status" value="1"/>
</dbReference>
<dbReference type="PROSITE" id="PS51186">
    <property type="entry name" value="GNAT"/>
    <property type="match status" value="1"/>
</dbReference>
<accession>A0A385ACK2</accession>
<protein>
    <submittedName>
        <fullName evidence="2">GNAT family N-acetyltransferase</fullName>
    </submittedName>
</protein>